<dbReference type="AlphaFoldDB" id="A0A2T0SKI8"/>
<evidence type="ECO:0000313" key="3">
    <source>
        <dbReference type="EMBL" id="PRY33928.1"/>
    </source>
</evidence>
<proteinExistence type="inferred from homology"/>
<dbReference type="Pfam" id="PF07676">
    <property type="entry name" value="PD40"/>
    <property type="match status" value="4"/>
</dbReference>
<dbReference type="RefSeq" id="WP_106139589.1">
    <property type="nucleotide sequence ID" value="NZ_PVTE01000019.1"/>
</dbReference>
<dbReference type="Proteomes" id="UP000238375">
    <property type="component" value="Unassembled WGS sequence"/>
</dbReference>
<gene>
    <name evidence="3" type="ORF">CLV58_11978</name>
</gene>
<sequence>MSTHSTFRRINFATACLLTGLSVAAFAQKPVVSRLEIYDLATNSRRVVRQDSVRFEAPNWTRDGRLIINQEGLLYSVRISDGLKTTINTGSATACNNDHGLTPDGKTIIISNNVKNTAGKGSTSTVMTLPLTGGQPRQLTDPAVGHAYWHGVSPDGKTLAFVGERQTESAGKTDFEIYTIASTGSPETRLTHSPGLDDGPEYSPDGTYIYFNSMRSGRMQLWRMQADGSQPKQLTNDAYANWFAHPSPDGKWLVFISYLVDQGSNHPADKAVMLRLMNVKTGQLRELARFTGGQGTINVPSWSPDSQSFAFVSY</sequence>
<accession>A0A2T0SKI8</accession>
<keyword evidence="4" id="KW-1185">Reference proteome</keyword>
<evidence type="ECO:0000256" key="1">
    <source>
        <dbReference type="ARBA" id="ARBA00009820"/>
    </source>
</evidence>
<dbReference type="PANTHER" id="PTHR36842:SF1">
    <property type="entry name" value="PROTEIN TOLB"/>
    <property type="match status" value="1"/>
</dbReference>
<dbReference type="OrthoDB" id="8432779at2"/>
<organism evidence="3 4">
    <name type="scientific">Spirosoma oryzae</name>
    <dbReference type="NCBI Taxonomy" id="1469603"/>
    <lineage>
        <taxon>Bacteria</taxon>
        <taxon>Pseudomonadati</taxon>
        <taxon>Bacteroidota</taxon>
        <taxon>Cytophagia</taxon>
        <taxon>Cytophagales</taxon>
        <taxon>Cytophagaceae</taxon>
        <taxon>Spirosoma</taxon>
    </lineage>
</organism>
<dbReference type="EMBL" id="PVTE01000019">
    <property type="protein sequence ID" value="PRY33928.1"/>
    <property type="molecule type" value="Genomic_DNA"/>
</dbReference>
<dbReference type="SUPFAM" id="SSF69304">
    <property type="entry name" value="Tricorn protease N-terminal domain"/>
    <property type="match status" value="1"/>
</dbReference>
<comment type="similarity">
    <text evidence="1">Belongs to the TolB family.</text>
</comment>
<evidence type="ECO:0000313" key="4">
    <source>
        <dbReference type="Proteomes" id="UP000238375"/>
    </source>
</evidence>
<dbReference type="InterPro" id="IPR011659">
    <property type="entry name" value="WD40"/>
</dbReference>
<dbReference type="SUPFAM" id="SSF82171">
    <property type="entry name" value="DPP6 N-terminal domain-like"/>
    <property type="match status" value="1"/>
</dbReference>
<name>A0A2T0SKI8_9BACT</name>
<comment type="caution">
    <text evidence="3">The sequence shown here is derived from an EMBL/GenBank/DDBJ whole genome shotgun (WGS) entry which is preliminary data.</text>
</comment>
<dbReference type="PANTHER" id="PTHR36842">
    <property type="entry name" value="PROTEIN TOLB HOMOLOG"/>
    <property type="match status" value="1"/>
</dbReference>
<evidence type="ECO:0000256" key="2">
    <source>
        <dbReference type="SAM" id="SignalP"/>
    </source>
</evidence>
<feature type="signal peptide" evidence="2">
    <location>
        <begin position="1"/>
        <end position="27"/>
    </location>
</feature>
<dbReference type="Gene3D" id="2.120.10.30">
    <property type="entry name" value="TolB, C-terminal domain"/>
    <property type="match status" value="1"/>
</dbReference>
<reference evidence="3 4" key="1">
    <citation type="submission" date="2018-03" db="EMBL/GenBank/DDBJ databases">
        <title>Genomic Encyclopedia of Archaeal and Bacterial Type Strains, Phase II (KMG-II): from individual species to whole genera.</title>
        <authorList>
            <person name="Goeker M."/>
        </authorList>
    </citation>
    <scope>NUCLEOTIDE SEQUENCE [LARGE SCALE GENOMIC DNA]</scope>
    <source>
        <strain evidence="3 4">DSM 28354</strain>
    </source>
</reference>
<keyword evidence="2" id="KW-0732">Signal</keyword>
<feature type="chain" id="PRO_5015423828" evidence="2">
    <location>
        <begin position="28"/>
        <end position="314"/>
    </location>
</feature>
<protein>
    <submittedName>
        <fullName evidence="3">WD40 repeat protein</fullName>
    </submittedName>
</protein>
<dbReference type="InterPro" id="IPR011042">
    <property type="entry name" value="6-blade_b-propeller_TolB-like"/>
</dbReference>